<evidence type="ECO:0000313" key="7">
    <source>
        <dbReference type="EMBL" id="SFV70020.1"/>
    </source>
</evidence>
<name>A0A1W1CVZ2_9ZZZZ</name>
<sequence length="180" mass="20287">MELQTVAKPYAKALNALATQNNSFIGWQEYLKALTSVVENEQMKQFVNSPNISLDKKKTFVNTLLEKLLSRKLTKQELNFVDLLVTNNRLIASVYILELFNNFGVNAVRTIEVISAYKLSKEEEKSLMSFLAKKFDCEIILNIVIDSSLLSGLVIKDGDKVIDLSIHARIEELSACLSIN</sequence>
<protein>
    <submittedName>
        <fullName evidence="7">ATP synthase delta chain</fullName>
        <ecNumber evidence="7">3.6.3.14</ecNumber>
    </submittedName>
</protein>
<dbReference type="EMBL" id="FPHJ01000069">
    <property type="protein sequence ID" value="SFV70020.1"/>
    <property type="molecule type" value="Genomic_DNA"/>
</dbReference>
<dbReference type="GO" id="GO:0016020">
    <property type="term" value="C:membrane"/>
    <property type="evidence" value="ECO:0007669"/>
    <property type="project" value="UniProtKB-SubCell"/>
</dbReference>
<dbReference type="Gene3D" id="1.10.520.20">
    <property type="entry name" value="N-terminal domain of the delta subunit of the F1F0-ATP synthase"/>
    <property type="match status" value="1"/>
</dbReference>
<dbReference type="InterPro" id="IPR000711">
    <property type="entry name" value="ATPase_OSCP/dsu"/>
</dbReference>
<proteinExistence type="inferred from homology"/>
<keyword evidence="4" id="KW-0406">Ion transport</keyword>
<evidence type="ECO:0000256" key="5">
    <source>
        <dbReference type="ARBA" id="ARBA00023136"/>
    </source>
</evidence>
<keyword evidence="5" id="KW-0472">Membrane</keyword>
<dbReference type="NCBIfam" id="NF004402">
    <property type="entry name" value="PRK05758.2-2"/>
    <property type="match status" value="1"/>
</dbReference>
<dbReference type="PRINTS" id="PR00125">
    <property type="entry name" value="ATPASEDELTA"/>
</dbReference>
<keyword evidence="7" id="KW-0378">Hydrolase</keyword>
<dbReference type="AlphaFoldDB" id="A0A1W1CVZ2"/>
<keyword evidence="2" id="KW-0813">Transport</keyword>
<keyword evidence="3" id="KW-0375">Hydrogen ion transport</keyword>
<dbReference type="SUPFAM" id="SSF47928">
    <property type="entry name" value="N-terminal domain of the delta subunit of the F1F0-ATP synthase"/>
    <property type="match status" value="1"/>
</dbReference>
<dbReference type="EC" id="3.6.3.14" evidence="7"/>
<evidence type="ECO:0000256" key="1">
    <source>
        <dbReference type="ARBA" id="ARBA00004370"/>
    </source>
</evidence>
<evidence type="ECO:0000256" key="4">
    <source>
        <dbReference type="ARBA" id="ARBA00023065"/>
    </source>
</evidence>
<dbReference type="Pfam" id="PF00213">
    <property type="entry name" value="OSCP"/>
    <property type="match status" value="1"/>
</dbReference>
<dbReference type="GO" id="GO:0016787">
    <property type="term" value="F:hydrolase activity"/>
    <property type="evidence" value="ECO:0007669"/>
    <property type="project" value="UniProtKB-KW"/>
</dbReference>
<gene>
    <name evidence="7" type="ORF">MNB_SUP05-5-1168</name>
</gene>
<accession>A0A1W1CVZ2</accession>
<evidence type="ECO:0000256" key="6">
    <source>
        <dbReference type="ARBA" id="ARBA00023310"/>
    </source>
</evidence>
<organism evidence="7">
    <name type="scientific">hydrothermal vent metagenome</name>
    <dbReference type="NCBI Taxonomy" id="652676"/>
    <lineage>
        <taxon>unclassified sequences</taxon>
        <taxon>metagenomes</taxon>
        <taxon>ecological metagenomes</taxon>
    </lineage>
</organism>
<evidence type="ECO:0000256" key="2">
    <source>
        <dbReference type="ARBA" id="ARBA00022448"/>
    </source>
</evidence>
<dbReference type="GO" id="GO:0046933">
    <property type="term" value="F:proton-transporting ATP synthase activity, rotational mechanism"/>
    <property type="evidence" value="ECO:0007669"/>
    <property type="project" value="InterPro"/>
</dbReference>
<dbReference type="PANTHER" id="PTHR11910">
    <property type="entry name" value="ATP SYNTHASE DELTA CHAIN"/>
    <property type="match status" value="1"/>
</dbReference>
<comment type="subcellular location">
    <subcellularLocation>
        <location evidence="1">Membrane</location>
    </subcellularLocation>
</comment>
<dbReference type="HAMAP" id="MF_01416">
    <property type="entry name" value="ATP_synth_delta_bact"/>
    <property type="match status" value="1"/>
</dbReference>
<dbReference type="PROSITE" id="PS00389">
    <property type="entry name" value="ATPASE_DELTA"/>
    <property type="match status" value="1"/>
</dbReference>
<reference evidence="7" key="1">
    <citation type="submission" date="2016-10" db="EMBL/GenBank/DDBJ databases">
        <authorList>
            <person name="de Groot N.N."/>
        </authorList>
    </citation>
    <scope>NUCLEOTIDE SEQUENCE</scope>
</reference>
<dbReference type="NCBIfam" id="TIGR01145">
    <property type="entry name" value="ATP_synt_delta"/>
    <property type="match status" value="1"/>
</dbReference>
<evidence type="ECO:0000256" key="3">
    <source>
        <dbReference type="ARBA" id="ARBA00022781"/>
    </source>
</evidence>
<keyword evidence="6" id="KW-0066">ATP synthesis</keyword>
<dbReference type="InterPro" id="IPR026015">
    <property type="entry name" value="ATP_synth_OSCP/delta_N_sf"/>
</dbReference>
<dbReference type="InterPro" id="IPR020781">
    <property type="entry name" value="ATPase_OSCP/d_CS"/>
</dbReference>